<dbReference type="Gene3D" id="3.40.50.1000">
    <property type="entry name" value="HAD superfamily/HAD-like"/>
    <property type="match status" value="1"/>
</dbReference>
<gene>
    <name evidence="3" type="ORF">ANANG_G00194670</name>
</gene>
<reference evidence="3" key="1">
    <citation type="submission" date="2021-01" db="EMBL/GenBank/DDBJ databases">
        <title>A chromosome-scale assembly of European eel, Anguilla anguilla.</title>
        <authorList>
            <person name="Henkel C."/>
            <person name="Jong-Raadsen S.A."/>
            <person name="Dufour S."/>
            <person name="Weltzien F.-A."/>
            <person name="Palstra A.P."/>
            <person name="Pelster B."/>
            <person name="Spaink H.P."/>
            <person name="Van Den Thillart G.E."/>
            <person name="Jansen H."/>
            <person name="Zahm M."/>
            <person name="Klopp C."/>
            <person name="Cedric C."/>
            <person name="Louis A."/>
            <person name="Berthelot C."/>
            <person name="Parey E."/>
            <person name="Roest Crollius H."/>
            <person name="Montfort J."/>
            <person name="Robinson-Rechavi M."/>
            <person name="Bucao C."/>
            <person name="Bouchez O."/>
            <person name="Gislard M."/>
            <person name="Lluch J."/>
            <person name="Milhes M."/>
            <person name="Lampietro C."/>
            <person name="Lopez Roques C."/>
            <person name="Donnadieu C."/>
            <person name="Braasch I."/>
            <person name="Desvignes T."/>
            <person name="Postlethwait J."/>
            <person name="Bobe J."/>
            <person name="Guiguen Y."/>
            <person name="Dirks R."/>
        </authorList>
    </citation>
    <scope>NUCLEOTIDE SEQUENCE</scope>
    <source>
        <strain evidence="3">Tag_6206</strain>
        <tissue evidence="3">Liver</tissue>
    </source>
</reference>
<evidence type="ECO:0000256" key="2">
    <source>
        <dbReference type="ARBA" id="ARBA00015556"/>
    </source>
</evidence>
<dbReference type="InterPro" id="IPR023214">
    <property type="entry name" value="HAD_sf"/>
</dbReference>
<dbReference type="PANTHER" id="PTHR46191">
    <property type="match status" value="1"/>
</dbReference>
<comment type="caution">
    <text evidence="3">The sequence shown here is derived from an EMBL/GenBank/DDBJ whole genome shotgun (WGS) entry which is preliminary data.</text>
</comment>
<dbReference type="InterPro" id="IPR036412">
    <property type="entry name" value="HAD-like_sf"/>
</dbReference>
<dbReference type="PRINTS" id="PR00413">
    <property type="entry name" value="HADHALOGNASE"/>
</dbReference>
<dbReference type="InterPro" id="IPR006439">
    <property type="entry name" value="HAD-SF_hydro_IA"/>
</dbReference>
<dbReference type="EMBL" id="JAFIRN010000010">
    <property type="protein sequence ID" value="KAG5840977.1"/>
    <property type="molecule type" value="Genomic_DNA"/>
</dbReference>
<organism evidence="3 4">
    <name type="scientific">Anguilla anguilla</name>
    <name type="common">European freshwater eel</name>
    <name type="synonym">Muraena anguilla</name>
    <dbReference type="NCBI Taxonomy" id="7936"/>
    <lineage>
        <taxon>Eukaryota</taxon>
        <taxon>Metazoa</taxon>
        <taxon>Chordata</taxon>
        <taxon>Craniata</taxon>
        <taxon>Vertebrata</taxon>
        <taxon>Euteleostomi</taxon>
        <taxon>Actinopterygii</taxon>
        <taxon>Neopterygii</taxon>
        <taxon>Teleostei</taxon>
        <taxon>Anguilliformes</taxon>
        <taxon>Anguillidae</taxon>
        <taxon>Anguilla</taxon>
    </lineage>
</organism>
<evidence type="ECO:0000313" key="4">
    <source>
        <dbReference type="Proteomes" id="UP001044222"/>
    </source>
</evidence>
<dbReference type="SFLD" id="SFLDS00003">
    <property type="entry name" value="Haloacid_Dehalogenase"/>
    <property type="match status" value="1"/>
</dbReference>
<evidence type="ECO:0000256" key="1">
    <source>
        <dbReference type="ARBA" id="ARBA00007958"/>
    </source>
</evidence>
<dbReference type="InterPro" id="IPR011949">
    <property type="entry name" value="HAD-SF_hydro_IA_REG-2-like"/>
</dbReference>
<dbReference type="AlphaFoldDB" id="A0A9D3M1R1"/>
<accession>A0A9D3M1R1</accession>
<evidence type="ECO:0000313" key="3">
    <source>
        <dbReference type="EMBL" id="KAG5840977.1"/>
    </source>
</evidence>
<dbReference type="Gene3D" id="1.10.150.720">
    <property type="entry name" value="Haloacid dehalogenase-like hydrolase"/>
    <property type="match status" value="1"/>
</dbReference>
<dbReference type="SFLD" id="SFLDG01129">
    <property type="entry name" value="C1.5:_HAD__Beta-PGM__Phosphata"/>
    <property type="match status" value="1"/>
</dbReference>
<dbReference type="NCBIfam" id="TIGR01549">
    <property type="entry name" value="HAD-SF-IA-v1"/>
    <property type="match status" value="1"/>
</dbReference>
<dbReference type="PANTHER" id="PTHR46191:SF2">
    <property type="entry name" value="HALOACID DEHALOGENASE-LIKE HYDROLASE DOMAIN-CONTAINING PROTEIN 3"/>
    <property type="match status" value="1"/>
</dbReference>
<dbReference type="Proteomes" id="UP001044222">
    <property type="component" value="Chromosome 10"/>
</dbReference>
<dbReference type="InterPro" id="IPR044924">
    <property type="entry name" value="HAD-SF_hydro_IA_REG-2-like_cap"/>
</dbReference>
<protein>
    <recommendedName>
        <fullName evidence="2">Haloacid dehalogenase-like hydrolase domain-containing protein 3</fullName>
    </recommendedName>
</protein>
<sequence>MANRLQVVKTAAESTSGAMYGRLRWVLWDVKDTLLRVRKSVGEQYCQEARRVGLAVPAAEIEAAFRRAYRQHSCLYPNYGMAQGLGGQAWWARVVQNTFSQCGVRDQVLLERLAQNLYHGFSGPENWEVFPDSEKALQGCVSLGLQLGVVSNFDNRLEGILRGCGLLSYFSFLLTSEMAGVAKPDPAIFRQALQRCGVTATSVAHVGDHYINDYRTAQSLGIHGYLIDRSDGTSQTEVPAQYRLCSLDELPMRLQQDTH</sequence>
<dbReference type="InterPro" id="IPR051828">
    <property type="entry name" value="HAD-like_hydrolase_domain"/>
</dbReference>
<dbReference type="GO" id="GO:0005634">
    <property type="term" value="C:nucleus"/>
    <property type="evidence" value="ECO:0007669"/>
    <property type="project" value="TreeGrafter"/>
</dbReference>
<name>A0A9D3M1R1_ANGAN</name>
<proteinExistence type="inferred from homology"/>
<dbReference type="CDD" id="cd16415">
    <property type="entry name" value="HAD_dREG-2_like"/>
    <property type="match status" value="1"/>
</dbReference>
<dbReference type="NCBIfam" id="TIGR02252">
    <property type="entry name" value="DREG-2"/>
    <property type="match status" value="1"/>
</dbReference>
<keyword evidence="4" id="KW-1185">Reference proteome</keyword>
<comment type="similarity">
    <text evidence="1">Belongs to the HAD-like hydrolase superfamily.</text>
</comment>
<dbReference type="SUPFAM" id="SSF56784">
    <property type="entry name" value="HAD-like"/>
    <property type="match status" value="1"/>
</dbReference>
<dbReference type="Pfam" id="PF00702">
    <property type="entry name" value="Hydrolase"/>
    <property type="match status" value="1"/>
</dbReference>